<sequence>MHNKLPVTVRLGILVAVLCALVAMVAILGMRGMASSNDRLKSVYEDRTVSLILISKVRDAVYRNRDIMGRVLMQANLPTEQQPDDPPNQARRQNPLLGQLTDIDSTLRHNWLAFLASPLTDEEKALAHDFSASLAEYETRRAAVISALKEEHVAEANALWPQTTPLLVTLSSQLAGLGLSQERGTKASYDDAVAQYQQAYHRNLQLTIAGLGLGIALAVWIIAGLRRELGGEPRYAAHIVRQIADGNLDVDVKLRRNDQSSLLFAMHGMRRRLADITQQLSISAHYMSGASLQLSSTAQALAQASSEQAAAVEEANVAIVSMSHTIQQTNEHARRTDAIALDAADDAGQSGSAMESTVAAMRGIARQITVIDDIAYQTNLLALNAAIEAARAGDQGRGFAVVAAEVRKLAERAQSSAHEISIIADESVTLAEETNTLLMSRTVHKIREASLQINQITQASTMQAEGVQEIGAAMTQLNLTTQRNAAASEELATTADLVASQAEELKAQLRFFRIGPEDALGMNGERKFVLRA</sequence>
<evidence type="ECO:0000313" key="14">
    <source>
        <dbReference type="Proteomes" id="UP001629246"/>
    </source>
</evidence>
<dbReference type="SMART" id="SM00283">
    <property type="entry name" value="MA"/>
    <property type="match status" value="1"/>
</dbReference>
<evidence type="ECO:0000256" key="8">
    <source>
        <dbReference type="ARBA" id="ARBA00023224"/>
    </source>
</evidence>
<dbReference type="InterPro" id="IPR004090">
    <property type="entry name" value="Chemotax_Me-accpt_rcpt"/>
</dbReference>
<dbReference type="Gene3D" id="1.10.287.950">
    <property type="entry name" value="Methyl-accepting chemotaxis protein"/>
    <property type="match status" value="1"/>
</dbReference>
<feature type="transmembrane region" description="Helical" evidence="11">
    <location>
        <begin position="12"/>
        <end position="30"/>
    </location>
</feature>
<feature type="transmembrane region" description="Helical" evidence="11">
    <location>
        <begin position="206"/>
        <end position="225"/>
    </location>
</feature>
<dbReference type="RefSeq" id="WP_408159187.1">
    <property type="nucleotide sequence ID" value="NZ_JAQQFM010000007.1"/>
</dbReference>
<comment type="similarity">
    <text evidence="9">Belongs to the methyl-accepting chemotaxis (MCP) protein family.</text>
</comment>
<evidence type="ECO:0000256" key="11">
    <source>
        <dbReference type="SAM" id="Phobius"/>
    </source>
</evidence>
<name>A0ABW9AAY7_9BURK</name>
<feature type="domain" description="Methyl-accepting transducer" evidence="12">
    <location>
        <begin position="276"/>
        <end position="499"/>
    </location>
</feature>
<dbReference type="PRINTS" id="PR00260">
    <property type="entry name" value="CHEMTRNSDUCR"/>
</dbReference>
<dbReference type="PANTHER" id="PTHR43531:SF11">
    <property type="entry name" value="METHYL-ACCEPTING CHEMOTAXIS PROTEIN 3"/>
    <property type="match status" value="1"/>
</dbReference>
<evidence type="ECO:0000256" key="5">
    <source>
        <dbReference type="ARBA" id="ARBA00022692"/>
    </source>
</evidence>
<evidence type="ECO:0000256" key="2">
    <source>
        <dbReference type="ARBA" id="ARBA00022475"/>
    </source>
</evidence>
<keyword evidence="3" id="KW-0145">Chemotaxis</keyword>
<evidence type="ECO:0000256" key="9">
    <source>
        <dbReference type="ARBA" id="ARBA00029447"/>
    </source>
</evidence>
<keyword evidence="14" id="KW-1185">Reference proteome</keyword>
<evidence type="ECO:0000313" key="13">
    <source>
        <dbReference type="EMBL" id="MFL9925988.1"/>
    </source>
</evidence>
<dbReference type="EMBL" id="JAQQFM010000007">
    <property type="protein sequence ID" value="MFL9925988.1"/>
    <property type="molecule type" value="Genomic_DNA"/>
</dbReference>
<comment type="caution">
    <text evidence="13">The sequence shown here is derived from an EMBL/GenBank/DDBJ whole genome shotgun (WGS) entry which is preliminary data.</text>
</comment>
<dbReference type="InterPro" id="IPR051310">
    <property type="entry name" value="MCP_chemotaxis"/>
</dbReference>
<evidence type="ECO:0000259" key="12">
    <source>
        <dbReference type="PROSITE" id="PS50111"/>
    </source>
</evidence>
<keyword evidence="5 11" id="KW-0812">Transmembrane</keyword>
<keyword evidence="7 11" id="KW-0472">Membrane</keyword>
<keyword evidence="6 11" id="KW-1133">Transmembrane helix</keyword>
<evidence type="ECO:0000256" key="1">
    <source>
        <dbReference type="ARBA" id="ARBA00004429"/>
    </source>
</evidence>
<comment type="subcellular location">
    <subcellularLocation>
        <location evidence="1">Cell inner membrane</location>
        <topology evidence="1">Multi-pass membrane protein</topology>
    </subcellularLocation>
</comment>
<reference evidence="13 14" key="1">
    <citation type="journal article" date="2024" name="Chem. Sci.">
        <title>Discovery of megapolipeptins by genome mining of a Burkholderiales bacteria collection.</title>
        <authorList>
            <person name="Paulo B.S."/>
            <person name="Recchia M.J.J."/>
            <person name="Lee S."/>
            <person name="Fergusson C.H."/>
            <person name="Romanowski S.B."/>
            <person name="Hernandez A."/>
            <person name="Krull N."/>
            <person name="Liu D.Y."/>
            <person name="Cavanagh H."/>
            <person name="Bos A."/>
            <person name="Gray C.A."/>
            <person name="Murphy B.T."/>
            <person name="Linington R.G."/>
            <person name="Eustaquio A.S."/>
        </authorList>
    </citation>
    <scope>NUCLEOTIDE SEQUENCE [LARGE SCALE GENOMIC DNA]</scope>
    <source>
        <strain evidence="13 14">RL21-008-BIB-A</strain>
    </source>
</reference>
<dbReference type="PANTHER" id="PTHR43531">
    <property type="entry name" value="PROTEIN ICFG"/>
    <property type="match status" value="1"/>
</dbReference>
<protein>
    <submittedName>
        <fullName evidence="13">Methyl-accepting chemotaxis protein</fullName>
    </submittedName>
</protein>
<dbReference type="InterPro" id="IPR004089">
    <property type="entry name" value="MCPsignal_dom"/>
</dbReference>
<dbReference type="Pfam" id="PF02203">
    <property type="entry name" value="TarH"/>
    <property type="match status" value="1"/>
</dbReference>
<evidence type="ECO:0000256" key="6">
    <source>
        <dbReference type="ARBA" id="ARBA00022989"/>
    </source>
</evidence>
<evidence type="ECO:0000256" key="10">
    <source>
        <dbReference type="PROSITE-ProRule" id="PRU00284"/>
    </source>
</evidence>
<keyword evidence="8 10" id="KW-0807">Transducer</keyword>
<evidence type="ECO:0000256" key="3">
    <source>
        <dbReference type="ARBA" id="ARBA00022500"/>
    </source>
</evidence>
<dbReference type="Pfam" id="PF00015">
    <property type="entry name" value="MCPsignal"/>
    <property type="match status" value="1"/>
</dbReference>
<evidence type="ECO:0000256" key="7">
    <source>
        <dbReference type="ARBA" id="ARBA00023136"/>
    </source>
</evidence>
<dbReference type="PROSITE" id="PS50111">
    <property type="entry name" value="CHEMOTAXIS_TRANSDUC_2"/>
    <property type="match status" value="1"/>
</dbReference>
<dbReference type="SUPFAM" id="SSF58104">
    <property type="entry name" value="Methyl-accepting chemotaxis protein (MCP) signaling domain"/>
    <property type="match status" value="1"/>
</dbReference>
<keyword evidence="2" id="KW-1003">Cell membrane</keyword>
<keyword evidence="4" id="KW-0997">Cell inner membrane</keyword>
<gene>
    <name evidence="13" type="ORF">PQR62_17050</name>
</gene>
<evidence type="ECO:0000256" key="4">
    <source>
        <dbReference type="ARBA" id="ARBA00022519"/>
    </source>
</evidence>
<dbReference type="Proteomes" id="UP001629246">
    <property type="component" value="Unassembled WGS sequence"/>
</dbReference>
<dbReference type="InterPro" id="IPR003122">
    <property type="entry name" value="Tar_rcpt_lig-bd"/>
</dbReference>
<proteinExistence type="inferred from homology"/>
<organism evidence="13 14">
    <name type="scientific">Herbaspirillum lusitanum</name>
    <dbReference type="NCBI Taxonomy" id="213312"/>
    <lineage>
        <taxon>Bacteria</taxon>
        <taxon>Pseudomonadati</taxon>
        <taxon>Pseudomonadota</taxon>
        <taxon>Betaproteobacteria</taxon>
        <taxon>Burkholderiales</taxon>
        <taxon>Oxalobacteraceae</taxon>
        <taxon>Herbaspirillum</taxon>
    </lineage>
</organism>
<accession>A0ABW9AAY7</accession>